<reference evidence="2 3" key="1">
    <citation type="submission" date="2015-03" db="EMBL/GenBank/DDBJ databases">
        <authorList>
            <person name="Murphy D."/>
        </authorList>
    </citation>
    <scope>NUCLEOTIDE SEQUENCE [LARGE SCALE GENOMIC DNA]</scope>
    <source>
        <strain evidence="2 3">D16</strain>
    </source>
</reference>
<evidence type="ECO:0000313" key="2">
    <source>
        <dbReference type="EMBL" id="CQD24288.1"/>
    </source>
</evidence>
<protein>
    <submittedName>
        <fullName evidence="2">Uncharacterized protein</fullName>
    </submittedName>
</protein>
<dbReference type="AlphaFoldDB" id="A0A0U1DX22"/>
<dbReference type="EMBL" id="CTEF01000007">
    <property type="protein sequence ID" value="CQD24288.1"/>
    <property type="molecule type" value="Genomic_DNA"/>
</dbReference>
<organism evidence="2 3">
    <name type="scientific">Mycolicibacterium conceptionense</name>
    <dbReference type="NCBI Taxonomy" id="451644"/>
    <lineage>
        <taxon>Bacteria</taxon>
        <taxon>Bacillati</taxon>
        <taxon>Actinomycetota</taxon>
        <taxon>Actinomycetes</taxon>
        <taxon>Mycobacteriales</taxon>
        <taxon>Mycobacteriaceae</taxon>
        <taxon>Mycolicibacterium</taxon>
    </lineage>
</organism>
<accession>A0A0U1DX22</accession>
<evidence type="ECO:0000256" key="1">
    <source>
        <dbReference type="SAM" id="MobiDB-lite"/>
    </source>
</evidence>
<feature type="region of interest" description="Disordered" evidence="1">
    <location>
        <begin position="34"/>
        <end position="55"/>
    </location>
</feature>
<feature type="region of interest" description="Disordered" evidence="1">
    <location>
        <begin position="175"/>
        <end position="214"/>
    </location>
</feature>
<dbReference type="Proteomes" id="UP000182227">
    <property type="component" value="Unassembled WGS sequence"/>
</dbReference>
<proteinExistence type="predicted"/>
<gene>
    <name evidence="2" type="ORF">BN970_06360</name>
</gene>
<dbReference type="PROSITE" id="PS51257">
    <property type="entry name" value="PROKAR_LIPOPROTEIN"/>
    <property type="match status" value="1"/>
</dbReference>
<name>A0A0U1DX22_9MYCO</name>
<evidence type="ECO:0000313" key="3">
    <source>
        <dbReference type="Proteomes" id="UP000182227"/>
    </source>
</evidence>
<sequence>MVSRMAVACGLGSLSACLGRCGCPATGQRRFSVESGAERGAAGPSGPGHSHSRRTKSVIRAEGLFPARLVTGEFYAWVTAGNVTPRRAAPKAIRDKRPACRWLRSSRDNCADQGSIVIESLSKFSATSAAPKWPATGRQSRRFRLANPERPNKKFAGISYSPVTISIWLTNDGGCRRPSRRWPSSSARPVRPRPRPRRGPADADPCRTGPRGSR</sequence>